<reference evidence="6" key="2">
    <citation type="submission" date="2025-08" db="UniProtKB">
        <authorList>
            <consortium name="Ensembl"/>
        </authorList>
    </citation>
    <scope>IDENTIFICATION</scope>
</reference>
<dbReference type="InterPro" id="IPR013783">
    <property type="entry name" value="Ig-like_fold"/>
</dbReference>
<accession>A0A8C3U353</accession>
<evidence type="ECO:0000256" key="3">
    <source>
        <dbReference type="ARBA" id="ARBA00043265"/>
    </source>
</evidence>
<dbReference type="InterPro" id="IPR050199">
    <property type="entry name" value="IgHV"/>
</dbReference>
<dbReference type="GO" id="GO:0002250">
    <property type="term" value="P:adaptive immune response"/>
    <property type="evidence" value="ECO:0007669"/>
    <property type="project" value="UniProtKB-KW"/>
</dbReference>
<proteinExistence type="predicted"/>
<keyword evidence="2" id="KW-1064">Adaptive immunity</keyword>
<dbReference type="SMART" id="SM00406">
    <property type="entry name" value="IGv"/>
    <property type="match status" value="1"/>
</dbReference>
<keyword evidence="1" id="KW-0391">Immunity</keyword>
<feature type="domain" description="Ig-like" evidence="5">
    <location>
        <begin position="31"/>
        <end position="111"/>
    </location>
</feature>
<evidence type="ECO:0000259" key="5">
    <source>
        <dbReference type="PROSITE" id="PS50835"/>
    </source>
</evidence>
<dbReference type="InterPro" id="IPR007110">
    <property type="entry name" value="Ig-like_dom"/>
</dbReference>
<dbReference type="Proteomes" id="UP000694563">
    <property type="component" value="Chromosome 38"/>
</dbReference>
<keyword evidence="7" id="KW-1185">Reference proteome</keyword>
<evidence type="ECO:0000256" key="2">
    <source>
        <dbReference type="ARBA" id="ARBA00023130"/>
    </source>
</evidence>
<dbReference type="GO" id="GO:0005576">
    <property type="term" value="C:extracellular region"/>
    <property type="evidence" value="ECO:0007669"/>
    <property type="project" value="UniProtKB-ARBA"/>
</dbReference>
<evidence type="ECO:0000313" key="6">
    <source>
        <dbReference type="Ensembl" id="ENSCUSP00005009706.1"/>
    </source>
</evidence>
<dbReference type="Pfam" id="PF07686">
    <property type="entry name" value="V-set"/>
    <property type="match status" value="1"/>
</dbReference>
<sequence>RGWDWQERSGGVRAAGVVTLLECGGDFQPPGGSLTLLCRGSGFNFGSFGIGWIRQSPGKALEYVAEISSTGSTDFAPSVTGRFSISRDNGQSSVTLTMNNLKDEDSAVYFCAKNADGAYSFAYRVDGFWPTPVTLAFSPNFPHFPKSPPAPPPLTGRADTEPTPAEAVRCRVWGRAGAFAQIPEFLIFGLRFGSEPGEVLGSVVTIGATGGDWGQRGRTGAGADGWGKGLGTCGDNRGMGERDGAKPMNITSISTTTSSRFGAEINGGILVLEVVHGQRHRALPVVPGDREPALHRGQVPGVGSFPAK</sequence>
<evidence type="ECO:0000256" key="4">
    <source>
        <dbReference type="SAM" id="MobiDB-lite"/>
    </source>
</evidence>
<organism evidence="6 7">
    <name type="scientific">Catharus ustulatus</name>
    <name type="common">Russet-backed thrush</name>
    <name type="synonym">Hylocichla ustulatus</name>
    <dbReference type="NCBI Taxonomy" id="91951"/>
    <lineage>
        <taxon>Eukaryota</taxon>
        <taxon>Metazoa</taxon>
        <taxon>Chordata</taxon>
        <taxon>Craniata</taxon>
        <taxon>Vertebrata</taxon>
        <taxon>Euteleostomi</taxon>
        <taxon>Archelosauria</taxon>
        <taxon>Archosauria</taxon>
        <taxon>Dinosauria</taxon>
        <taxon>Saurischia</taxon>
        <taxon>Theropoda</taxon>
        <taxon>Coelurosauria</taxon>
        <taxon>Aves</taxon>
        <taxon>Neognathae</taxon>
        <taxon>Neoaves</taxon>
        <taxon>Telluraves</taxon>
        <taxon>Australaves</taxon>
        <taxon>Passeriformes</taxon>
        <taxon>Turdidae</taxon>
        <taxon>Catharus</taxon>
    </lineage>
</organism>
<dbReference type="SUPFAM" id="SSF48726">
    <property type="entry name" value="Immunoglobulin"/>
    <property type="match status" value="1"/>
</dbReference>
<keyword evidence="3" id="KW-1280">Immunoglobulin</keyword>
<dbReference type="InterPro" id="IPR013106">
    <property type="entry name" value="Ig_V-set"/>
</dbReference>
<dbReference type="AlphaFoldDB" id="A0A8C3U353"/>
<protein>
    <recommendedName>
        <fullName evidence="5">Ig-like domain-containing protein</fullName>
    </recommendedName>
</protein>
<dbReference type="Ensembl" id="ENSCUST00005010104.1">
    <property type="protein sequence ID" value="ENSCUSP00005009706.1"/>
    <property type="gene ID" value="ENSCUSG00005006192.1"/>
</dbReference>
<feature type="region of interest" description="Disordered" evidence="4">
    <location>
        <begin position="287"/>
        <end position="308"/>
    </location>
</feature>
<evidence type="ECO:0000313" key="7">
    <source>
        <dbReference type="Proteomes" id="UP000694563"/>
    </source>
</evidence>
<dbReference type="PROSITE" id="PS50835">
    <property type="entry name" value="IG_LIKE"/>
    <property type="match status" value="1"/>
</dbReference>
<dbReference type="Gene3D" id="2.60.40.10">
    <property type="entry name" value="Immunoglobulins"/>
    <property type="match status" value="1"/>
</dbReference>
<evidence type="ECO:0000256" key="1">
    <source>
        <dbReference type="ARBA" id="ARBA00022859"/>
    </source>
</evidence>
<name>A0A8C3U353_CATUS</name>
<reference evidence="6" key="3">
    <citation type="submission" date="2025-09" db="UniProtKB">
        <authorList>
            <consortium name="Ensembl"/>
        </authorList>
    </citation>
    <scope>IDENTIFICATION</scope>
</reference>
<dbReference type="GO" id="GO:0019814">
    <property type="term" value="C:immunoglobulin complex"/>
    <property type="evidence" value="ECO:0007669"/>
    <property type="project" value="UniProtKB-KW"/>
</dbReference>
<dbReference type="PANTHER" id="PTHR23266">
    <property type="entry name" value="IMMUNOGLOBULIN HEAVY CHAIN"/>
    <property type="match status" value="1"/>
</dbReference>
<dbReference type="InterPro" id="IPR036179">
    <property type="entry name" value="Ig-like_dom_sf"/>
</dbReference>
<reference evidence="6" key="1">
    <citation type="submission" date="2020-10" db="EMBL/GenBank/DDBJ databases">
        <title>Catharus ustulatus (Swainson's thrush) genome, bCatUst1, primary haplotype v2.</title>
        <authorList>
            <person name="Delmore K."/>
            <person name="Vafadar M."/>
            <person name="Formenti G."/>
            <person name="Chow W."/>
            <person name="Pelan S."/>
            <person name="Howe K."/>
            <person name="Rhie A."/>
            <person name="Mountcastle J."/>
            <person name="Haase B."/>
            <person name="Fedrigo O."/>
            <person name="Jarvis E.D."/>
        </authorList>
    </citation>
    <scope>NUCLEOTIDE SEQUENCE [LARGE SCALE GENOMIC DNA]</scope>
</reference>